<dbReference type="EC" id="1.14.13.196" evidence="4"/>
<comment type="similarity">
    <text evidence="3">Belongs to the lysine N(6)-hydroxylase/L-ornithine N(5)-oxygenase family.</text>
</comment>
<dbReference type="PANTHER" id="PTHR42802">
    <property type="entry name" value="MONOOXYGENASE"/>
    <property type="match status" value="1"/>
</dbReference>
<evidence type="ECO:0000256" key="10">
    <source>
        <dbReference type="ARBA" id="ARBA00049248"/>
    </source>
</evidence>
<dbReference type="SUPFAM" id="SSF51905">
    <property type="entry name" value="FAD/NAD(P)-binding domain"/>
    <property type="match status" value="1"/>
</dbReference>
<keyword evidence="6" id="KW-0274">FAD</keyword>
<evidence type="ECO:0000256" key="4">
    <source>
        <dbReference type="ARBA" id="ARBA00012881"/>
    </source>
</evidence>
<gene>
    <name evidence="12" type="ORF">Malapachy_3928</name>
</gene>
<evidence type="ECO:0000256" key="5">
    <source>
        <dbReference type="ARBA" id="ARBA00022630"/>
    </source>
</evidence>
<dbReference type="GO" id="GO:0006879">
    <property type="term" value="P:intracellular iron ion homeostasis"/>
    <property type="evidence" value="ECO:0007669"/>
    <property type="project" value="TreeGrafter"/>
</dbReference>
<dbReference type="PANTHER" id="PTHR42802:SF1">
    <property type="entry name" value="L-ORNITHINE N(5)-MONOOXYGENASE"/>
    <property type="match status" value="1"/>
</dbReference>
<comment type="catalytic activity">
    <reaction evidence="10">
        <text>L-ornithine + NADH + O2 = N(5)-hydroxy-L-ornithine + NAD(+) + H2O</text>
        <dbReference type="Rhea" id="RHEA:41512"/>
        <dbReference type="ChEBI" id="CHEBI:15377"/>
        <dbReference type="ChEBI" id="CHEBI:15379"/>
        <dbReference type="ChEBI" id="CHEBI:46911"/>
        <dbReference type="ChEBI" id="CHEBI:57540"/>
        <dbReference type="ChEBI" id="CHEBI:57945"/>
        <dbReference type="ChEBI" id="CHEBI:78275"/>
        <dbReference type="EC" id="1.14.13.196"/>
    </reaction>
</comment>
<dbReference type="Proteomes" id="UP000037751">
    <property type="component" value="Unassembled WGS sequence"/>
</dbReference>
<dbReference type="Gene3D" id="3.50.50.60">
    <property type="entry name" value="FAD/NAD(P)-binding domain"/>
    <property type="match status" value="2"/>
</dbReference>
<comment type="caution">
    <text evidence="12">The sequence shown here is derived from an EMBL/GenBank/DDBJ whole genome shotgun (WGS) entry which is preliminary data.</text>
</comment>
<evidence type="ECO:0000256" key="1">
    <source>
        <dbReference type="ARBA" id="ARBA00001974"/>
    </source>
</evidence>
<dbReference type="GO" id="GO:0016491">
    <property type="term" value="F:oxidoreductase activity"/>
    <property type="evidence" value="ECO:0007669"/>
    <property type="project" value="UniProtKB-KW"/>
</dbReference>
<feature type="compositionally biased region" description="Low complexity" evidence="11">
    <location>
        <begin position="472"/>
        <end position="491"/>
    </location>
</feature>
<evidence type="ECO:0000256" key="3">
    <source>
        <dbReference type="ARBA" id="ARBA00007588"/>
    </source>
</evidence>
<proteinExistence type="inferred from homology"/>
<dbReference type="InterPro" id="IPR025700">
    <property type="entry name" value="Lys/Orn_oxygenase"/>
</dbReference>
<evidence type="ECO:0000256" key="7">
    <source>
        <dbReference type="ARBA" id="ARBA00022857"/>
    </source>
</evidence>
<dbReference type="InterPro" id="IPR036188">
    <property type="entry name" value="FAD/NAD-bd_sf"/>
</dbReference>
<evidence type="ECO:0000313" key="13">
    <source>
        <dbReference type="Proteomes" id="UP000037751"/>
    </source>
</evidence>
<keyword evidence="7" id="KW-0521">NADP</keyword>
<sequence>MYDHIGLGFGPANLALCISLHENEEARARGFTMCFLEQQSTFAWHPSLLLPGAQLQVSPLKDLVTMRDPTSSSSFLNFLHSEGRLMQYINREEKVPSRREWSAYLAWAAHRMQQYVQYGRRVVDVVPVEHGHTLDHYRVICEHVETGEKEEFLARNLSMAAGGSPQLPHTFQSLYTWPRELQSRVVHSASFLPHMAKLAPVLQAASQPLRFAVIGGGQSSAEMLLYLRDRFPTASIDMILRASALVPSDDSPFVNSAAFDPASVTTFWESSARQRHAQLAEFKRTNYSVIRSDLLQSLYEVVYDQDIDYSEPGETPKGLVRILASTELVTVEQQPNDQIRIDTCTNMGDLLERSETYDAVFLGTGFRRDPSLLPFVHTLSSYFPLLSVEGAEALRERELALDEQVAKAQDPEAMRAKLRGITRDYRLVAHDHVSWAKPPSALPESVIQRIPCSRIGIEGQREPSLSRNGSESSTRASTPPGTSASASSSHSRPAGAIYMFGSNEHTHGLSDSLMSMVAHRAGIVTASLLAAYST</sequence>
<dbReference type="RefSeq" id="XP_017991617.1">
    <property type="nucleotide sequence ID" value="XM_018138387.1"/>
</dbReference>
<evidence type="ECO:0000256" key="9">
    <source>
        <dbReference type="ARBA" id="ARBA00047598"/>
    </source>
</evidence>
<evidence type="ECO:0000256" key="11">
    <source>
        <dbReference type="SAM" id="MobiDB-lite"/>
    </source>
</evidence>
<accession>A0A0M9VP28</accession>
<dbReference type="AlphaFoldDB" id="A0A0M9VP28"/>
<dbReference type="EMBL" id="LGAV01000004">
    <property type="protein sequence ID" value="KOS13985.1"/>
    <property type="molecule type" value="Genomic_DNA"/>
</dbReference>
<name>A0A0M9VP28_9BASI</name>
<evidence type="ECO:0000256" key="6">
    <source>
        <dbReference type="ARBA" id="ARBA00022827"/>
    </source>
</evidence>
<comment type="cofactor">
    <cofactor evidence="1">
        <name>FAD</name>
        <dbReference type="ChEBI" id="CHEBI:57692"/>
    </cofactor>
</comment>
<evidence type="ECO:0000313" key="12">
    <source>
        <dbReference type="EMBL" id="KOS13985.1"/>
    </source>
</evidence>
<keyword evidence="8" id="KW-0560">Oxidoreductase</keyword>
<dbReference type="GeneID" id="28730263"/>
<reference evidence="12 13" key="1">
    <citation type="submission" date="2015-07" db="EMBL/GenBank/DDBJ databases">
        <title>Draft Genome Sequence of Malassezia furfur CBS1878 and Malassezia pachydermatis CBS1879.</title>
        <authorList>
            <person name="Triana S."/>
            <person name="Ohm R."/>
            <person name="Gonzalez A."/>
            <person name="DeCock H."/>
            <person name="Restrepo S."/>
            <person name="Celis A."/>
        </authorList>
    </citation>
    <scope>NUCLEOTIDE SEQUENCE [LARGE SCALE GENOMIC DNA]</scope>
    <source>
        <strain evidence="12 13">CBS 1879</strain>
    </source>
</reference>
<dbReference type="STRING" id="77020.A0A0M9VP28"/>
<evidence type="ECO:0000256" key="8">
    <source>
        <dbReference type="ARBA" id="ARBA00023002"/>
    </source>
</evidence>
<comment type="catalytic activity">
    <reaction evidence="9">
        <text>L-ornithine + NADPH + O2 = N(5)-hydroxy-L-ornithine + NADP(+) + H2O</text>
        <dbReference type="Rhea" id="RHEA:41508"/>
        <dbReference type="ChEBI" id="CHEBI:15377"/>
        <dbReference type="ChEBI" id="CHEBI:15379"/>
        <dbReference type="ChEBI" id="CHEBI:46911"/>
        <dbReference type="ChEBI" id="CHEBI:57783"/>
        <dbReference type="ChEBI" id="CHEBI:58349"/>
        <dbReference type="ChEBI" id="CHEBI:78275"/>
        <dbReference type="EC" id="1.14.13.196"/>
    </reaction>
</comment>
<dbReference type="OrthoDB" id="3519933at2759"/>
<protein>
    <recommendedName>
        <fullName evidence="4">L-ornithine N(5)-monooxygenase [NAD(P)H]</fullName>
        <ecNumber evidence="4">1.14.13.196</ecNumber>
    </recommendedName>
</protein>
<keyword evidence="13" id="KW-1185">Reference proteome</keyword>
<feature type="region of interest" description="Disordered" evidence="11">
    <location>
        <begin position="458"/>
        <end position="491"/>
    </location>
</feature>
<evidence type="ECO:0000256" key="2">
    <source>
        <dbReference type="ARBA" id="ARBA00004924"/>
    </source>
</evidence>
<dbReference type="VEuPathDB" id="FungiDB:Malapachy_3928"/>
<organism evidence="12 13">
    <name type="scientific">Malassezia pachydermatis</name>
    <dbReference type="NCBI Taxonomy" id="77020"/>
    <lineage>
        <taxon>Eukaryota</taxon>
        <taxon>Fungi</taxon>
        <taxon>Dikarya</taxon>
        <taxon>Basidiomycota</taxon>
        <taxon>Ustilaginomycotina</taxon>
        <taxon>Malasseziomycetes</taxon>
        <taxon>Malasseziales</taxon>
        <taxon>Malasseziaceae</taxon>
        <taxon>Malassezia</taxon>
    </lineage>
</organism>
<dbReference type="Pfam" id="PF13434">
    <property type="entry name" value="Lys_Orn_oxgnase"/>
    <property type="match status" value="1"/>
</dbReference>
<comment type="pathway">
    <text evidence="2">Siderophore biosynthesis.</text>
</comment>
<keyword evidence="5" id="KW-0285">Flavoprotein</keyword>